<dbReference type="EMBL" id="JAPFFF010000027">
    <property type="protein sequence ID" value="KAK8848069.1"/>
    <property type="molecule type" value="Genomic_DNA"/>
</dbReference>
<keyword evidence="3" id="KW-1185">Reference proteome</keyword>
<organism evidence="2 3">
    <name type="scientific">Tritrichomonas musculus</name>
    <dbReference type="NCBI Taxonomy" id="1915356"/>
    <lineage>
        <taxon>Eukaryota</taxon>
        <taxon>Metamonada</taxon>
        <taxon>Parabasalia</taxon>
        <taxon>Tritrichomonadida</taxon>
        <taxon>Tritrichomonadidae</taxon>
        <taxon>Tritrichomonas</taxon>
    </lineage>
</organism>
<sequence length="198" mass="22680">MCINIFFMAIFIWLKRSEKCVNITGRVQVSNAKKQPTELKTTYLGKKIVYTAIYIKSSESISVIVASCSTHDQIVTVIRGKYEKSQSIESCFYRNDKFGEGFYFSATKIEALLELQSLKNHLIDIDKTGFLVCCVDFGNSLEVPQNKHEYFSYPSSLYEYSCNSVSCQRDDLPDEFIVYDIDRIEPINIIPATPQDIQ</sequence>
<proteinExistence type="predicted"/>
<evidence type="ECO:0000256" key="1">
    <source>
        <dbReference type="SAM" id="SignalP"/>
    </source>
</evidence>
<reference evidence="2 3" key="1">
    <citation type="submission" date="2024-04" db="EMBL/GenBank/DDBJ databases">
        <title>Tritrichomonas musculus Genome.</title>
        <authorList>
            <person name="Alves-Ferreira E."/>
            <person name="Grigg M."/>
            <person name="Lorenzi H."/>
            <person name="Galac M."/>
        </authorList>
    </citation>
    <scope>NUCLEOTIDE SEQUENCE [LARGE SCALE GENOMIC DNA]</scope>
    <source>
        <strain evidence="2 3">EAF2021</strain>
    </source>
</reference>
<dbReference type="Proteomes" id="UP001470230">
    <property type="component" value="Unassembled WGS sequence"/>
</dbReference>
<evidence type="ECO:0000313" key="2">
    <source>
        <dbReference type="EMBL" id="KAK8848069.1"/>
    </source>
</evidence>
<feature type="chain" id="PRO_5045751865" description="PARP catalytic domain-containing protein" evidence="1">
    <location>
        <begin position="18"/>
        <end position="198"/>
    </location>
</feature>
<evidence type="ECO:0000313" key="3">
    <source>
        <dbReference type="Proteomes" id="UP001470230"/>
    </source>
</evidence>
<feature type="signal peptide" evidence="1">
    <location>
        <begin position="1"/>
        <end position="17"/>
    </location>
</feature>
<keyword evidence="1" id="KW-0732">Signal</keyword>
<gene>
    <name evidence="2" type="ORF">M9Y10_019124</name>
</gene>
<evidence type="ECO:0008006" key="4">
    <source>
        <dbReference type="Google" id="ProtNLM"/>
    </source>
</evidence>
<name>A0ABR2HKD2_9EUKA</name>
<comment type="caution">
    <text evidence="2">The sequence shown here is derived from an EMBL/GenBank/DDBJ whole genome shotgun (WGS) entry which is preliminary data.</text>
</comment>
<protein>
    <recommendedName>
        <fullName evidence="4">PARP catalytic domain-containing protein</fullName>
    </recommendedName>
</protein>
<accession>A0ABR2HKD2</accession>